<dbReference type="Proteomes" id="UP000717996">
    <property type="component" value="Unassembled WGS sequence"/>
</dbReference>
<evidence type="ECO:0000256" key="1">
    <source>
        <dbReference type="ARBA" id="ARBA00022723"/>
    </source>
</evidence>
<dbReference type="GO" id="GO:0048284">
    <property type="term" value="P:organelle fusion"/>
    <property type="evidence" value="ECO:0007669"/>
    <property type="project" value="TreeGrafter"/>
</dbReference>
<protein>
    <submittedName>
        <fullName evidence="4">Uncharacterized protein</fullName>
    </submittedName>
</protein>
<dbReference type="GO" id="GO:0007032">
    <property type="term" value="P:endosome organization"/>
    <property type="evidence" value="ECO:0007669"/>
    <property type="project" value="TreeGrafter"/>
</dbReference>
<dbReference type="OrthoDB" id="1845386at2759"/>
<comment type="caution">
    <text evidence="4">The sequence shown here is derived from an EMBL/GenBank/DDBJ whole genome shotgun (WGS) entry which is preliminary data.</text>
</comment>
<dbReference type="GO" id="GO:0008270">
    <property type="term" value="F:zinc ion binding"/>
    <property type="evidence" value="ECO:0007669"/>
    <property type="project" value="UniProtKB-KW"/>
</dbReference>
<dbReference type="GO" id="GO:0005768">
    <property type="term" value="C:endosome"/>
    <property type="evidence" value="ECO:0007669"/>
    <property type="project" value="TreeGrafter"/>
</dbReference>
<dbReference type="GO" id="GO:0030674">
    <property type="term" value="F:protein-macromolecule adaptor activity"/>
    <property type="evidence" value="ECO:0007669"/>
    <property type="project" value="TreeGrafter"/>
</dbReference>
<dbReference type="GO" id="GO:0007033">
    <property type="term" value="P:vacuole organization"/>
    <property type="evidence" value="ECO:0007669"/>
    <property type="project" value="TreeGrafter"/>
</dbReference>
<keyword evidence="2" id="KW-0863">Zinc-finger</keyword>
<evidence type="ECO:0000256" key="2">
    <source>
        <dbReference type="ARBA" id="ARBA00022771"/>
    </source>
</evidence>
<evidence type="ECO:0000256" key="3">
    <source>
        <dbReference type="ARBA" id="ARBA00022833"/>
    </source>
</evidence>
<dbReference type="GO" id="GO:0006904">
    <property type="term" value="P:vesicle docking involved in exocytosis"/>
    <property type="evidence" value="ECO:0007669"/>
    <property type="project" value="TreeGrafter"/>
</dbReference>
<dbReference type="PANTHER" id="PTHR23323:SF26">
    <property type="entry name" value="VACUOLAR PROTEIN SORTING-ASSOCIATED PROTEIN 18 HOMOLOG"/>
    <property type="match status" value="1"/>
</dbReference>
<keyword evidence="3" id="KW-0862">Zinc</keyword>
<keyword evidence="1" id="KW-0479">Metal-binding</keyword>
<sequence>MSLFDDFLESTQSTSVETRPIPIPQNNKKKVSVEDEETHVWKSHLQQKNYEAAIQSCKSPAQRAHVYAAQAQDEFERERYTISAQCFAKSNVPFDQVVLKFTRAKEKEALRYYLVHRLERLGPNDRTQKTLIATWLVESYLSRMDQLDDKAASTRGTSGTGHRSFKYFTKEQQSIRDEFKTFLETYGALLHAPTTYKLIAKHGRNSELIYYASYIGDAEKMIDHWMDEKKWEKALDLLKEQDQLNLIYKYSTLLIDHVPVALVNLWLDRPGLNPRYLIPALLRYHHSDSILEVRKKEAGISRQPNALLSEPSDSIFIARSHRFRKYGFDHSQPSPVTLCSPAQPR</sequence>
<organism evidence="4 5">
    <name type="scientific">Rhizopus oryzae</name>
    <name type="common">Mucormycosis agent</name>
    <name type="synonym">Rhizopus arrhizus var. delemar</name>
    <dbReference type="NCBI Taxonomy" id="64495"/>
    <lineage>
        <taxon>Eukaryota</taxon>
        <taxon>Fungi</taxon>
        <taxon>Fungi incertae sedis</taxon>
        <taxon>Mucoromycota</taxon>
        <taxon>Mucoromycotina</taxon>
        <taxon>Mucoromycetes</taxon>
        <taxon>Mucorales</taxon>
        <taxon>Mucorineae</taxon>
        <taxon>Rhizopodaceae</taxon>
        <taxon>Rhizopus</taxon>
    </lineage>
</organism>
<evidence type="ECO:0000313" key="5">
    <source>
        <dbReference type="Proteomes" id="UP000717996"/>
    </source>
</evidence>
<dbReference type="GO" id="GO:0030897">
    <property type="term" value="C:HOPS complex"/>
    <property type="evidence" value="ECO:0007669"/>
    <property type="project" value="TreeGrafter"/>
</dbReference>
<dbReference type="PANTHER" id="PTHR23323">
    <property type="entry name" value="VACUOLAR PROTEIN SORTING-ASSOCIATED PROTEIN"/>
    <property type="match status" value="1"/>
</dbReference>
<proteinExistence type="predicted"/>
<name>A0A9P6Y086_RHIOR</name>
<reference evidence="4" key="1">
    <citation type="journal article" date="2020" name="Microb. Genom.">
        <title>Genetic diversity of clinical and environmental Mucorales isolates obtained from an investigation of mucormycosis cases among solid organ transplant recipients.</title>
        <authorList>
            <person name="Nguyen M.H."/>
            <person name="Kaul D."/>
            <person name="Muto C."/>
            <person name="Cheng S.J."/>
            <person name="Richter R.A."/>
            <person name="Bruno V.M."/>
            <person name="Liu G."/>
            <person name="Beyhan S."/>
            <person name="Sundermann A.J."/>
            <person name="Mounaud S."/>
            <person name="Pasculle A.W."/>
            <person name="Nierman W.C."/>
            <person name="Driscoll E."/>
            <person name="Cumbie R."/>
            <person name="Clancy C.J."/>
            <person name="Dupont C.L."/>
        </authorList>
    </citation>
    <scope>NUCLEOTIDE SEQUENCE</scope>
    <source>
        <strain evidence="4">GL16</strain>
    </source>
</reference>
<accession>A0A9P6Y086</accession>
<dbReference type="AlphaFoldDB" id="A0A9P6Y086"/>
<dbReference type="EMBL" id="JAANIT010002475">
    <property type="protein sequence ID" value="KAG1536330.1"/>
    <property type="molecule type" value="Genomic_DNA"/>
</dbReference>
<gene>
    <name evidence="4" type="ORF">G6F51_011029</name>
</gene>
<evidence type="ECO:0000313" key="4">
    <source>
        <dbReference type="EMBL" id="KAG1536330.1"/>
    </source>
</evidence>